<organism evidence="3 4">
    <name type="scientific">Galdieria sulphuraria</name>
    <name type="common">Red alga</name>
    <dbReference type="NCBI Taxonomy" id="130081"/>
    <lineage>
        <taxon>Eukaryota</taxon>
        <taxon>Rhodophyta</taxon>
        <taxon>Bangiophyceae</taxon>
        <taxon>Galdieriales</taxon>
        <taxon>Galdieriaceae</taxon>
        <taxon>Galdieria</taxon>
    </lineage>
</organism>
<dbReference type="GeneID" id="17086082"/>
<name>M2XUQ4_GALSU</name>
<feature type="compositionally biased region" description="Basic and acidic residues" evidence="2">
    <location>
        <begin position="153"/>
        <end position="164"/>
    </location>
</feature>
<dbReference type="InterPro" id="IPR004345">
    <property type="entry name" value="TB2_DP1_HVA22"/>
</dbReference>
<dbReference type="AlphaFoldDB" id="M2XUQ4"/>
<dbReference type="EMBL" id="KB454536">
    <property type="protein sequence ID" value="EME27149.1"/>
    <property type="molecule type" value="Genomic_DNA"/>
</dbReference>
<dbReference type="Gramene" id="EME27149">
    <property type="protein sequence ID" value="EME27149"/>
    <property type="gene ID" value="Gasu_52520"/>
</dbReference>
<dbReference type="OMA" id="KEWARNW"/>
<dbReference type="RefSeq" id="XP_005703669.1">
    <property type="nucleotide sequence ID" value="XM_005703612.1"/>
</dbReference>
<evidence type="ECO:0000256" key="2">
    <source>
        <dbReference type="SAM" id="MobiDB-lite"/>
    </source>
</evidence>
<comment type="subcellular location">
    <subcellularLocation>
        <location evidence="1">Membrane</location>
        <topology evidence="1">Multi-pass membrane protein</topology>
    </subcellularLocation>
</comment>
<dbReference type="PANTHER" id="PTHR12300">
    <property type="entry name" value="HVA22-LIKE PROTEINS"/>
    <property type="match status" value="1"/>
</dbReference>
<dbReference type="KEGG" id="gsl:Gasu_52520"/>
<protein>
    <submittedName>
        <fullName evidence="3">HVA22 family protein</fullName>
    </submittedName>
</protein>
<feature type="region of interest" description="Disordered" evidence="2">
    <location>
        <begin position="144"/>
        <end position="164"/>
    </location>
</feature>
<dbReference type="GO" id="GO:0016020">
    <property type="term" value="C:membrane"/>
    <property type="evidence" value="ECO:0007669"/>
    <property type="project" value="UniProtKB-SubCell"/>
</dbReference>
<dbReference type="eggNOG" id="KOG1726">
    <property type="taxonomic scope" value="Eukaryota"/>
</dbReference>
<evidence type="ECO:0000313" key="4">
    <source>
        <dbReference type="Proteomes" id="UP000030680"/>
    </source>
</evidence>
<accession>M2XUQ4</accession>
<comment type="similarity">
    <text evidence="1">Belongs to the DP1 family.</text>
</comment>
<keyword evidence="4" id="KW-1185">Reference proteome</keyword>
<reference evidence="4" key="1">
    <citation type="journal article" date="2013" name="Science">
        <title>Gene transfer from bacteria and archaea facilitated evolution of an extremophilic eukaryote.</title>
        <authorList>
            <person name="Schonknecht G."/>
            <person name="Chen W.H."/>
            <person name="Ternes C.M."/>
            <person name="Barbier G.G."/>
            <person name="Shrestha R.P."/>
            <person name="Stanke M."/>
            <person name="Brautigam A."/>
            <person name="Baker B.J."/>
            <person name="Banfield J.F."/>
            <person name="Garavito R.M."/>
            <person name="Carr K."/>
            <person name="Wilkerson C."/>
            <person name="Rensing S.A."/>
            <person name="Gagneul D."/>
            <person name="Dickenson N.E."/>
            <person name="Oesterhelt C."/>
            <person name="Lercher M.J."/>
            <person name="Weber A.P."/>
        </authorList>
    </citation>
    <scope>NUCLEOTIDE SEQUENCE [LARGE SCALE GENOMIC DNA]</scope>
    <source>
        <strain evidence="4">074W</strain>
    </source>
</reference>
<gene>
    <name evidence="3" type="ORF">Gasu_52520</name>
</gene>
<sequence>MGNTISKLGCNVFGYFYPIYCTLTALKNNEDEKTKEWARNWLVLSCFFLSERLVEPLLQVLPLYAEVKLVLILWLTIPQFRGAEIVYKEYLLPFFSMHENSLDRLVSDIRIGFIKVIHFTTSQVLKFLKNQGIDVPVEEGQIKEEEVSTEDLETSRGEVTDSSN</sequence>
<evidence type="ECO:0000256" key="1">
    <source>
        <dbReference type="RuleBase" id="RU362006"/>
    </source>
</evidence>
<evidence type="ECO:0000313" key="3">
    <source>
        <dbReference type="EMBL" id="EME27149.1"/>
    </source>
</evidence>
<proteinExistence type="inferred from homology"/>
<dbReference type="Proteomes" id="UP000030680">
    <property type="component" value="Unassembled WGS sequence"/>
</dbReference>
<dbReference type="Pfam" id="PF03134">
    <property type="entry name" value="TB2_DP1_HVA22"/>
    <property type="match status" value="1"/>
</dbReference>
<dbReference type="OrthoDB" id="10359338at2759"/>